<dbReference type="AlphaFoldDB" id="A0A2T5PE82"/>
<keyword evidence="4 14" id="KW-0560">Oxidoreductase</keyword>
<evidence type="ECO:0000256" key="4">
    <source>
        <dbReference type="ARBA" id="ARBA00023002"/>
    </source>
</evidence>
<sequence length="372" mass="39183">MDRVIQSPGKYVQGADALQRLGDYLKPLADSWLVIADKFVLGFAEDTIRQSLSKAGLAMDIVAFNGECSQGEVDRLCQLTTQNGRSAIVGIGGGKTLDTAKAVAFFQKVPVAVAPTIASTDAPCSALSVLYTDDGEFDRYLMLPTNPALVVVDTAIVARAPARLLAAGIGDALATWFEARAASRSSAATMAGGPATQTALNLARFCYDTLLEEGEKAMLAVQAQVVTPALERIVEANTYLSGVGFESGGVAAAHAVHNGLTAVAETHHFYHGEKVAFGVLVQLALENASNAEMQEVMSLCHAVGLPVTLAQLDITEDIPAKMRAVAELACAPGETIHNMPGGVTVEQVYGALLVADQLGQHFRRRFDRKALG</sequence>
<dbReference type="FunFam" id="3.40.50.1970:FF:000005">
    <property type="entry name" value="Glycerol dehydrogenase"/>
    <property type="match status" value="1"/>
</dbReference>
<accession>A0A2T5PE82</accession>
<dbReference type="PROSITE" id="PS00913">
    <property type="entry name" value="ADH_IRON_1"/>
    <property type="match status" value="1"/>
</dbReference>
<dbReference type="SUPFAM" id="SSF56796">
    <property type="entry name" value="Dehydroquinate synthase-like"/>
    <property type="match status" value="1"/>
</dbReference>
<dbReference type="RefSeq" id="WP_108235166.1">
    <property type="nucleotide sequence ID" value="NZ_QASO01000137.1"/>
</dbReference>
<dbReference type="PANTHER" id="PTHR43616:SF5">
    <property type="entry name" value="GLYCEROL DEHYDROGENASE 1"/>
    <property type="match status" value="1"/>
</dbReference>
<dbReference type="Pfam" id="PF00465">
    <property type="entry name" value="Fe-ADH"/>
    <property type="match status" value="1"/>
</dbReference>
<keyword evidence="5 12" id="KW-0520">NAD</keyword>
<dbReference type="GO" id="GO:0019563">
    <property type="term" value="P:glycerol catabolic process"/>
    <property type="evidence" value="ECO:0007669"/>
    <property type="project" value="UniProtKB-ARBA"/>
</dbReference>
<evidence type="ECO:0000256" key="1">
    <source>
        <dbReference type="ARBA" id="ARBA00007358"/>
    </source>
</evidence>
<dbReference type="InterPro" id="IPR001670">
    <property type="entry name" value="ADH_Fe/GldA"/>
</dbReference>
<gene>
    <name evidence="14" type="primary">gldA</name>
    <name evidence="14" type="ORF">DBO86_24920</name>
</gene>
<feature type="binding site" evidence="12">
    <location>
        <position position="131"/>
    </location>
    <ligand>
        <name>NAD(+)</name>
        <dbReference type="ChEBI" id="CHEBI:57540"/>
    </ligand>
</feature>
<feature type="binding site" evidence="12">
    <location>
        <position position="125"/>
    </location>
    <ligand>
        <name>NAD(+)</name>
        <dbReference type="ChEBI" id="CHEBI:57540"/>
    </ligand>
</feature>
<dbReference type="EC" id="1.1.1.6" evidence="7"/>
<comment type="catalytic activity">
    <reaction evidence="9">
        <text>glycerol + NAD(+) = dihydroxyacetone + NADH + H(+)</text>
        <dbReference type="Rhea" id="RHEA:13769"/>
        <dbReference type="ChEBI" id="CHEBI:15378"/>
        <dbReference type="ChEBI" id="CHEBI:16016"/>
        <dbReference type="ChEBI" id="CHEBI:17754"/>
        <dbReference type="ChEBI" id="CHEBI:57540"/>
        <dbReference type="ChEBI" id="CHEBI:57945"/>
        <dbReference type="EC" id="1.1.1.6"/>
    </reaction>
</comment>
<dbReference type="GO" id="GO:0046872">
    <property type="term" value="F:metal ion binding"/>
    <property type="evidence" value="ECO:0007669"/>
    <property type="project" value="UniProtKB-KW"/>
</dbReference>
<feature type="binding site" evidence="10">
    <location>
        <position position="254"/>
    </location>
    <ligand>
        <name>glycerol</name>
        <dbReference type="ChEBI" id="CHEBI:17754"/>
    </ligand>
</feature>
<feature type="binding site" evidence="12">
    <location>
        <position position="127"/>
    </location>
    <ligand>
        <name>NAD(+)</name>
        <dbReference type="ChEBI" id="CHEBI:57540"/>
    </ligand>
</feature>
<dbReference type="Gene3D" id="1.20.1090.10">
    <property type="entry name" value="Dehydroquinate synthase-like - alpha domain"/>
    <property type="match status" value="1"/>
</dbReference>
<name>A0A2T5PE82_ECTOL</name>
<protein>
    <recommendedName>
        <fullName evidence="8">Glycerol dehydrogenase</fullName>
        <ecNumber evidence="7">1.1.1.6</ecNumber>
    </recommendedName>
</protein>
<comment type="pathway">
    <text evidence="6">Polyol metabolism; glycerol fermentation; glycerone phosphate from glycerol (oxidative route): step 1/2.</text>
</comment>
<dbReference type="GO" id="GO:0005829">
    <property type="term" value="C:cytosol"/>
    <property type="evidence" value="ECO:0007669"/>
    <property type="project" value="TreeGrafter"/>
</dbReference>
<evidence type="ECO:0000313" key="15">
    <source>
        <dbReference type="Proteomes" id="UP000244052"/>
    </source>
</evidence>
<feature type="binding site" evidence="11">
    <location>
        <position position="121"/>
    </location>
    <ligand>
        <name>glycerol</name>
        <dbReference type="ChEBI" id="CHEBI:17754"/>
    </ligand>
</feature>
<evidence type="ECO:0000256" key="10">
    <source>
        <dbReference type="PIRSR" id="PIRSR000112-1"/>
    </source>
</evidence>
<feature type="domain" description="Alcohol dehydrogenase iron-type/glycerol dehydrogenase GldA" evidence="13">
    <location>
        <begin position="8"/>
        <end position="154"/>
    </location>
</feature>
<evidence type="ECO:0000256" key="2">
    <source>
        <dbReference type="ARBA" id="ARBA00022723"/>
    </source>
</evidence>
<comment type="similarity">
    <text evidence="1">Belongs to the iron-containing alcohol dehydrogenase family.</text>
</comment>
<proteinExistence type="inferred from homology"/>
<evidence type="ECO:0000256" key="7">
    <source>
        <dbReference type="ARBA" id="ARBA00039147"/>
    </source>
</evidence>
<evidence type="ECO:0000256" key="6">
    <source>
        <dbReference type="ARBA" id="ARBA00037918"/>
    </source>
</evidence>
<feature type="binding site" evidence="12">
    <location>
        <begin position="116"/>
        <end position="119"/>
    </location>
    <ligand>
        <name>NAD(+)</name>
        <dbReference type="ChEBI" id="CHEBI:57540"/>
    </ligand>
</feature>
<organism evidence="14 15">
    <name type="scientific">Ectopseudomonas oleovorans</name>
    <name type="common">Pseudomonas oleovorans</name>
    <dbReference type="NCBI Taxonomy" id="301"/>
    <lineage>
        <taxon>Bacteria</taxon>
        <taxon>Pseudomonadati</taxon>
        <taxon>Pseudomonadota</taxon>
        <taxon>Gammaproteobacteria</taxon>
        <taxon>Pseudomonadales</taxon>
        <taxon>Pseudomonadaceae</taxon>
        <taxon>Ectopseudomonas</taxon>
    </lineage>
</organism>
<feature type="binding site" evidence="12">
    <location>
        <begin position="94"/>
        <end position="98"/>
    </location>
    <ligand>
        <name>NAD(+)</name>
        <dbReference type="ChEBI" id="CHEBI:57540"/>
    </ligand>
</feature>
<dbReference type="CDD" id="cd08170">
    <property type="entry name" value="GlyDH"/>
    <property type="match status" value="1"/>
</dbReference>
<evidence type="ECO:0000256" key="11">
    <source>
        <dbReference type="PIRSR" id="PIRSR000112-2"/>
    </source>
</evidence>
<evidence type="ECO:0000259" key="13">
    <source>
        <dbReference type="Pfam" id="PF00465"/>
    </source>
</evidence>
<evidence type="ECO:0000256" key="3">
    <source>
        <dbReference type="ARBA" id="ARBA00022798"/>
    </source>
</evidence>
<dbReference type="EMBL" id="QASO01000137">
    <property type="protein sequence ID" value="PTU76030.1"/>
    <property type="molecule type" value="Genomic_DNA"/>
</dbReference>
<keyword evidence="10" id="KW-0862">Zinc</keyword>
<evidence type="ECO:0000256" key="5">
    <source>
        <dbReference type="ARBA" id="ARBA00023027"/>
    </source>
</evidence>
<evidence type="ECO:0000256" key="8">
    <source>
        <dbReference type="ARBA" id="ARBA00040132"/>
    </source>
</evidence>
<dbReference type="GO" id="GO:0015980">
    <property type="term" value="P:energy derivation by oxidation of organic compounds"/>
    <property type="evidence" value="ECO:0007669"/>
    <property type="project" value="UniProtKB-ARBA"/>
</dbReference>
<keyword evidence="15" id="KW-1185">Reference proteome</keyword>
<dbReference type="Proteomes" id="UP000244052">
    <property type="component" value="Unassembled WGS sequence"/>
</dbReference>
<feature type="binding site" evidence="10">
    <location>
        <position position="171"/>
    </location>
    <ligand>
        <name>glycerol</name>
        <dbReference type="ChEBI" id="CHEBI:17754"/>
    </ligand>
</feature>
<dbReference type="InterPro" id="IPR016205">
    <property type="entry name" value="Glycerol_DH"/>
</dbReference>
<evidence type="ECO:0000313" key="14">
    <source>
        <dbReference type="EMBL" id="PTU76030.1"/>
    </source>
</evidence>
<evidence type="ECO:0000256" key="9">
    <source>
        <dbReference type="ARBA" id="ARBA00049006"/>
    </source>
</evidence>
<keyword evidence="2 10" id="KW-0479">Metal-binding</keyword>
<comment type="cofactor">
    <cofactor evidence="10">
        <name>Zn(2+)</name>
        <dbReference type="ChEBI" id="CHEBI:29105"/>
    </cofactor>
    <text evidence="10">Binds 1 zinc ion per subunit.</text>
</comment>
<dbReference type="NCBIfam" id="NF006941">
    <property type="entry name" value="PRK09423.1"/>
    <property type="match status" value="1"/>
</dbReference>
<keyword evidence="3" id="KW-0319">Glycerol metabolism</keyword>
<dbReference type="PROSITE" id="PS00060">
    <property type="entry name" value="ADH_IRON_2"/>
    <property type="match status" value="1"/>
</dbReference>
<dbReference type="GO" id="GO:0008888">
    <property type="term" value="F:glycerol dehydrogenase (NAD+) activity"/>
    <property type="evidence" value="ECO:0007669"/>
    <property type="project" value="UniProtKB-EC"/>
</dbReference>
<dbReference type="PANTHER" id="PTHR43616">
    <property type="entry name" value="GLYCEROL DEHYDROGENASE"/>
    <property type="match status" value="1"/>
</dbReference>
<feature type="binding site" evidence="10">
    <location>
        <position position="271"/>
    </location>
    <ligand>
        <name>glycerol</name>
        <dbReference type="ChEBI" id="CHEBI:17754"/>
    </ligand>
</feature>
<feature type="binding site" evidence="12">
    <location>
        <position position="37"/>
    </location>
    <ligand>
        <name>NAD(+)</name>
        <dbReference type="ChEBI" id="CHEBI:57540"/>
    </ligand>
</feature>
<reference evidence="14 15" key="1">
    <citation type="submission" date="2018-04" db="EMBL/GenBank/DDBJ databases">
        <title>Pseudomonas sp. nov., isolated from mangrove soil.</title>
        <authorList>
            <person name="Chen C."/>
        </authorList>
    </citation>
    <scope>NUCLEOTIDE SEQUENCE [LARGE SCALE GENOMIC DNA]</scope>
    <source>
        <strain evidence="14 15">JCM 14246</strain>
    </source>
</reference>
<dbReference type="PIRSF" id="PIRSF000112">
    <property type="entry name" value="Glycerol_dehydrogenase"/>
    <property type="match status" value="1"/>
</dbReference>
<evidence type="ECO:0000256" key="12">
    <source>
        <dbReference type="PIRSR" id="PIRSR000112-3"/>
    </source>
</evidence>
<dbReference type="InterPro" id="IPR018211">
    <property type="entry name" value="ADH_Fe_CS"/>
</dbReference>
<dbReference type="Gene3D" id="3.40.50.1970">
    <property type="match status" value="1"/>
</dbReference>
<comment type="caution">
    <text evidence="14">The sequence shown here is derived from an EMBL/GenBank/DDBJ whole genome shotgun (WGS) entry which is preliminary data.</text>
</comment>
<dbReference type="FunFam" id="1.20.1090.10:FF:000004">
    <property type="entry name" value="Glycerol dehydrogenase"/>
    <property type="match status" value="1"/>
</dbReference>